<evidence type="ECO:0000256" key="2">
    <source>
        <dbReference type="ARBA" id="ARBA00009254"/>
    </source>
</evidence>
<evidence type="ECO:0000313" key="8">
    <source>
        <dbReference type="EMBL" id="CCG24871.1"/>
    </source>
</evidence>
<dbReference type="Gene3D" id="6.10.140.1190">
    <property type="match status" value="1"/>
</dbReference>
<dbReference type="AlphaFoldDB" id="H8XAM1"/>
<dbReference type="Proteomes" id="UP000005018">
    <property type="component" value="Chromosome 7"/>
</dbReference>
<dbReference type="EMBL" id="HE681725">
    <property type="protein sequence ID" value="CCG24871.1"/>
    <property type="molecule type" value="Genomic_DNA"/>
</dbReference>
<evidence type="ECO:0000256" key="7">
    <source>
        <dbReference type="ARBA" id="ARBA00035399"/>
    </source>
</evidence>
<evidence type="ECO:0000256" key="3">
    <source>
        <dbReference type="ARBA" id="ARBA00022980"/>
    </source>
</evidence>
<reference evidence="8 9" key="1">
    <citation type="journal article" date="2012" name="PLoS ONE">
        <title>Sequence and analysis of the genome of the pathogenic yeast Candida orthopsilosis.</title>
        <authorList>
            <person name="Riccombeni A."/>
            <person name="Vidanes G."/>
            <person name="Proux-Wera E."/>
            <person name="Wolfe K.H."/>
            <person name="Butler G."/>
        </authorList>
    </citation>
    <scope>NUCLEOTIDE SEQUENCE [LARGE SCALE GENOMIC DNA]</scope>
    <source>
        <strain evidence="8 9">Co 90-125</strain>
    </source>
</reference>
<gene>
    <name evidence="8" type="ORF">CORT_0G01880</name>
</gene>
<dbReference type="InterPro" id="IPR010729">
    <property type="entry name" value="Ribosomal_uL29_mit"/>
</dbReference>
<proteinExistence type="inferred from homology"/>
<keyword evidence="9" id="KW-1185">Reference proteome</keyword>
<dbReference type="GO" id="GO:0003735">
    <property type="term" value="F:structural constituent of ribosome"/>
    <property type="evidence" value="ECO:0007669"/>
    <property type="project" value="InterPro"/>
</dbReference>
<evidence type="ECO:0000256" key="1">
    <source>
        <dbReference type="ARBA" id="ARBA00004173"/>
    </source>
</evidence>
<evidence type="ECO:0000313" key="9">
    <source>
        <dbReference type="Proteomes" id="UP000005018"/>
    </source>
</evidence>
<dbReference type="PANTHER" id="PTHR21183">
    <property type="entry name" value="RIBOSOMAL PROTEIN L47, MITOCHONDRIAL-RELATED"/>
    <property type="match status" value="1"/>
</dbReference>
<dbReference type="KEGG" id="cot:CORT_0G01880"/>
<dbReference type="eggNOG" id="KOG3331">
    <property type="taxonomic scope" value="Eukaryota"/>
</dbReference>
<dbReference type="OrthoDB" id="270763at2759"/>
<protein>
    <recommendedName>
        <fullName evidence="6">Large ribosomal subunit protein uL29m</fullName>
    </recommendedName>
    <alternativeName>
        <fullName evidence="7">54S ribosomal protein L4, mitochondrial</fullName>
    </alternativeName>
</protein>
<dbReference type="Gene3D" id="6.10.330.20">
    <property type="match status" value="1"/>
</dbReference>
<dbReference type="RefSeq" id="XP_003870997.1">
    <property type="nucleotide sequence ID" value="XM_003870948.1"/>
</dbReference>
<accession>H8XAM1</accession>
<sequence>MSSVPIRAFSTSSAILSRAKPLQFTDLKSIKLRAPIPPTVKNFEVSPDHPLWQFFPHGNKTTSPIRESEELDLDSREWTSAELRRKSFEDLHTLWYLTLRERNVLAREVRLGESLGMGDFRQFNMLDNKLIKTQKRIKQVLLERHIAFERAQASPDVYTEQQKYLQEFEERYVTCDESEIDEMDAKLLRLQYAFFGIEPTLSLETLQDDINPNFIKGITYTSQVKLNRYLEQNPETDFALPLNGIMEELPFFLYDVNEAIEQVKQLRESGQSRKLDKIEVIPFLNNAIGKHLGNGEEEKEGEVTV</sequence>
<dbReference type="HOGENOM" id="CLU_872105_0_0_1"/>
<name>H8XAM1_CANO9</name>
<keyword evidence="4" id="KW-0496">Mitochondrion</keyword>
<keyword evidence="5" id="KW-0687">Ribonucleoprotein</keyword>
<dbReference type="GO" id="GO:0005762">
    <property type="term" value="C:mitochondrial large ribosomal subunit"/>
    <property type="evidence" value="ECO:0007669"/>
    <property type="project" value="TreeGrafter"/>
</dbReference>
<comment type="similarity">
    <text evidence="2">Belongs to the universal ribosomal protein uL29 family.</text>
</comment>
<evidence type="ECO:0000256" key="6">
    <source>
        <dbReference type="ARBA" id="ARBA00035289"/>
    </source>
</evidence>
<dbReference type="Pfam" id="PF06984">
    <property type="entry name" value="MRP-L47"/>
    <property type="match status" value="1"/>
</dbReference>
<dbReference type="GeneID" id="14542120"/>
<dbReference type="GO" id="GO:0032543">
    <property type="term" value="P:mitochondrial translation"/>
    <property type="evidence" value="ECO:0007669"/>
    <property type="project" value="TreeGrafter"/>
</dbReference>
<evidence type="ECO:0000256" key="4">
    <source>
        <dbReference type="ARBA" id="ARBA00023128"/>
    </source>
</evidence>
<keyword evidence="3" id="KW-0689">Ribosomal protein</keyword>
<dbReference type="InterPro" id="IPR038340">
    <property type="entry name" value="MRP-L47_sf"/>
</dbReference>
<comment type="subcellular location">
    <subcellularLocation>
        <location evidence="1">Mitochondrion</location>
    </subcellularLocation>
</comment>
<organism evidence="8 9">
    <name type="scientific">Candida orthopsilosis (strain 90-125)</name>
    <name type="common">Yeast</name>
    <dbReference type="NCBI Taxonomy" id="1136231"/>
    <lineage>
        <taxon>Eukaryota</taxon>
        <taxon>Fungi</taxon>
        <taxon>Dikarya</taxon>
        <taxon>Ascomycota</taxon>
        <taxon>Saccharomycotina</taxon>
        <taxon>Pichiomycetes</taxon>
        <taxon>Debaryomycetaceae</taxon>
        <taxon>Candida/Lodderomyces clade</taxon>
        <taxon>Candida</taxon>
    </lineage>
</organism>
<dbReference type="PANTHER" id="PTHR21183:SF18">
    <property type="entry name" value="LARGE RIBOSOMAL SUBUNIT PROTEIN UL29M"/>
    <property type="match status" value="1"/>
</dbReference>
<evidence type="ECO:0000256" key="5">
    <source>
        <dbReference type="ARBA" id="ARBA00023274"/>
    </source>
</evidence>